<feature type="compositionally biased region" description="Pro residues" evidence="1">
    <location>
        <begin position="58"/>
        <end position="70"/>
    </location>
</feature>
<proteinExistence type="predicted"/>
<feature type="compositionally biased region" description="Low complexity" evidence="1">
    <location>
        <begin position="113"/>
        <end position="133"/>
    </location>
</feature>
<name>A0A3M7I2B9_HORWE</name>
<dbReference type="Proteomes" id="UP000281677">
    <property type="component" value="Unassembled WGS sequence"/>
</dbReference>
<evidence type="ECO:0000256" key="1">
    <source>
        <dbReference type="SAM" id="MobiDB-lite"/>
    </source>
</evidence>
<reference evidence="2 3" key="1">
    <citation type="journal article" date="2018" name="BMC Genomics">
        <title>Genomic evidence for intraspecific hybridization in a clonal and extremely halotolerant yeast.</title>
        <authorList>
            <person name="Gostincar C."/>
            <person name="Stajich J.E."/>
            <person name="Zupancic J."/>
            <person name="Zalar P."/>
            <person name="Gunde-Cimerman N."/>
        </authorList>
    </citation>
    <scope>NUCLEOTIDE SEQUENCE [LARGE SCALE GENOMIC DNA]</scope>
    <source>
        <strain evidence="2 3">EXF-120</strain>
    </source>
</reference>
<feature type="compositionally biased region" description="Polar residues" evidence="1">
    <location>
        <begin position="169"/>
        <end position="180"/>
    </location>
</feature>
<feature type="compositionally biased region" description="Basic and acidic residues" evidence="1">
    <location>
        <begin position="187"/>
        <end position="201"/>
    </location>
</feature>
<protein>
    <submittedName>
        <fullName evidence="2">Uncharacterized protein</fullName>
    </submittedName>
</protein>
<organism evidence="2 3">
    <name type="scientific">Hortaea werneckii</name>
    <name type="common">Black yeast</name>
    <name type="synonym">Cladosporium werneckii</name>
    <dbReference type="NCBI Taxonomy" id="91943"/>
    <lineage>
        <taxon>Eukaryota</taxon>
        <taxon>Fungi</taxon>
        <taxon>Dikarya</taxon>
        <taxon>Ascomycota</taxon>
        <taxon>Pezizomycotina</taxon>
        <taxon>Dothideomycetes</taxon>
        <taxon>Dothideomycetidae</taxon>
        <taxon>Mycosphaerellales</taxon>
        <taxon>Teratosphaeriaceae</taxon>
        <taxon>Hortaea</taxon>
    </lineage>
</organism>
<feature type="region of interest" description="Disordered" evidence="1">
    <location>
        <begin position="1"/>
        <end position="214"/>
    </location>
</feature>
<comment type="caution">
    <text evidence="2">The sequence shown here is derived from an EMBL/GenBank/DDBJ whole genome shotgun (WGS) entry which is preliminary data.</text>
</comment>
<feature type="region of interest" description="Disordered" evidence="1">
    <location>
        <begin position="232"/>
        <end position="371"/>
    </location>
</feature>
<sequence length="430" mass="47141">MWQSKWAPKPEEQETQPPMSNTEDTVSQNAHSQSNASNEARPTTSLSASAPAFSPVASPAPPLTDAPPPDVSTTDEFAQTGAVNEDLFDDVTPIDETMRVRSDDDLFTDDFTPVAQPVVEQAAPVPVKAQPSADAARRGGRGGRGRGRGDAQPRQAPKATAKPDHEQDPNGTAHQQQQAPDSAPTGPRKDSTPAVRGDRRSTGGVRKPKLSEAELAEKMERIKLKNAELNAAHERAEADAASFAHREAEAKVKAEQRAKEERRDRQQMMGEREKNRMRKLRAQEGREWDSEKQEGDFGKGGRFDKRGGFAGDQKDYTDGREYLYREPRGGREGGGRGGRGGRDGRPAQQQPSAPPKQEDFPALPGRTRLVKRGQQWRGRRLVWLVGVGRIRLNPLHERSSSTAVELCFAHALGEGAARRPRIERASTLLA</sequence>
<feature type="compositionally biased region" description="Polar residues" evidence="1">
    <location>
        <begin position="15"/>
        <end position="26"/>
    </location>
</feature>
<dbReference type="OrthoDB" id="2402960at2759"/>
<evidence type="ECO:0000313" key="3">
    <source>
        <dbReference type="Proteomes" id="UP000281677"/>
    </source>
</evidence>
<feature type="compositionally biased region" description="Basic and acidic residues" evidence="1">
    <location>
        <begin position="281"/>
        <end position="345"/>
    </location>
</feature>
<dbReference type="EMBL" id="QWIT01000967">
    <property type="protein sequence ID" value="RMZ19629.1"/>
    <property type="molecule type" value="Genomic_DNA"/>
</dbReference>
<dbReference type="AlphaFoldDB" id="A0A3M7I2B9"/>
<dbReference type="VEuPathDB" id="FungiDB:BTJ68_12769"/>
<feature type="compositionally biased region" description="Low complexity" evidence="1">
    <location>
        <begin position="27"/>
        <end position="38"/>
    </location>
</feature>
<feature type="compositionally biased region" description="Low complexity" evidence="1">
    <location>
        <begin position="45"/>
        <end position="57"/>
    </location>
</feature>
<evidence type="ECO:0000313" key="2">
    <source>
        <dbReference type="EMBL" id="RMZ19629.1"/>
    </source>
</evidence>
<feature type="compositionally biased region" description="Basic and acidic residues" evidence="1">
    <location>
        <begin position="232"/>
        <end position="274"/>
    </location>
</feature>
<gene>
    <name evidence="2" type="ORF">D0859_16376</name>
</gene>
<accession>A0A3M7I2B9</accession>